<dbReference type="Pfam" id="PF20696">
    <property type="entry name" value="UbiD_C"/>
    <property type="match status" value="1"/>
</dbReference>
<dbReference type="RefSeq" id="WP_189931073.1">
    <property type="nucleotide sequence ID" value="NZ_BNCD01000006.1"/>
</dbReference>
<dbReference type="Pfam" id="PF01977">
    <property type="entry name" value="UbiD"/>
    <property type="match status" value="1"/>
</dbReference>
<dbReference type="AlphaFoldDB" id="A0A919G332"/>
<evidence type="ECO:0000259" key="1">
    <source>
        <dbReference type="Pfam" id="PF01977"/>
    </source>
</evidence>
<dbReference type="SUPFAM" id="SSF50475">
    <property type="entry name" value="FMN-binding split barrel"/>
    <property type="match status" value="1"/>
</dbReference>
<dbReference type="GO" id="GO:0016831">
    <property type="term" value="F:carboxy-lyase activity"/>
    <property type="evidence" value="ECO:0007669"/>
    <property type="project" value="InterPro"/>
</dbReference>
<evidence type="ECO:0000313" key="4">
    <source>
        <dbReference type="Proteomes" id="UP000603708"/>
    </source>
</evidence>
<dbReference type="EMBL" id="BNCD01000006">
    <property type="protein sequence ID" value="GHH77150.1"/>
    <property type="molecule type" value="Genomic_DNA"/>
</dbReference>
<dbReference type="InterPro" id="IPR048304">
    <property type="entry name" value="UbiD_Rift_dom"/>
</dbReference>
<reference evidence="3" key="2">
    <citation type="submission" date="2020-09" db="EMBL/GenBank/DDBJ databases">
        <authorList>
            <person name="Sun Q."/>
            <person name="Ohkuma M."/>
        </authorList>
    </citation>
    <scope>NUCLEOTIDE SEQUENCE</scope>
    <source>
        <strain evidence="3">JCM 5069</strain>
    </source>
</reference>
<comment type="caution">
    <text evidence="3">The sequence shown here is derived from an EMBL/GenBank/DDBJ whole genome shotgun (WGS) entry which is preliminary data.</text>
</comment>
<dbReference type="PANTHER" id="PTHR30108">
    <property type="entry name" value="3-OCTAPRENYL-4-HYDROXYBENZOATE CARBOXY-LYASE-RELATED"/>
    <property type="match status" value="1"/>
</dbReference>
<evidence type="ECO:0000313" key="3">
    <source>
        <dbReference type="EMBL" id="GHH77150.1"/>
    </source>
</evidence>
<dbReference type="InterPro" id="IPR049381">
    <property type="entry name" value="UbiD-like_C"/>
</dbReference>
<reference evidence="3" key="1">
    <citation type="journal article" date="2014" name="Int. J. Syst. Evol. Microbiol.">
        <title>Complete genome sequence of Corynebacterium casei LMG S-19264T (=DSM 44701T), isolated from a smear-ripened cheese.</title>
        <authorList>
            <consortium name="US DOE Joint Genome Institute (JGI-PGF)"/>
            <person name="Walter F."/>
            <person name="Albersmeier A."/>
            <person name="Kalinowski J."/>
            <person name="Ruckert C."/>
        </authorList>
    </citation>
    <scope>NUCLEOTIDE SEQUENCE</scope>
    <source>
        <strain evidence="3">JCM 5069</strain>
    </source>
</reference>
<sequence>MTSLDDIDDLRGWLALADKLGEVRTVAGAHWDKEIGAASEVNYKRPSPPALLFDDIVGYRPGQRVLTASMGNARRLGMTLRLGTDLDDRSLVDALRTRPGEWAAGASRHPVREVSTGPVCENVLRDADVNLLDFPVPQWHEGDGGRYIGTGCAVFTTDPDTGVLNAGAYRMQVQNDGRAASINIEAGKHGAAHVREWFAREGRAPVTASLGHDPLLLVVAGTEVPTGVSELEYAGAVLGRPVDVIRGELTGLPIPATSELAVEGWLYPGRREQEGPFGEWTGYYSGGTEAVLTLDVQRVYHRDDPIQLGAPPGKPPHDYSYMRSVMKSAMIQDALVRAGLPGVEGVWAHEAGGGRQLLAVAVRQQYAGHARQAGYLTAQLPSAAYMNKFVVVVDADVDPRSLNDVVWAMCTRTDPAEDIETMRYTWGSRVDPLREQGAPAFNTRAVIDACRPWTRLADFPKVAEASSELLDRVTRRWPDVLGGAW</sequence>
<proteinExistence type="predicted"/>
<dbReference type="Proteomes" id="UP000603708">
    <property type="component" value="Unassembled WGS sequence"/>
</dbReference>
<name>A0A919G332_9ACTN</name>
<dbReference type="GO" id="GO:0005737">
    <property type="term" value="C:cytoplasm"/>
    <property type="evidence" value="ECO:0007669"/>
    <property type="project" value="TreeGrafter"/>
</dbReference>
<feature type="domain" description="3-octaprenyl-4-hydroxybenzoate carboxy-lyase-like C-terminal" evidence="2">
    <location>
        <begin position="321"/>
        <end position="449"/>
    </location>
</feature>
<dbReference type="Gene3D" id="3.40.1670.10">
    <property type="entry name" value="UbiD C-terminal domain-like"/>
    <property type="match status" value="1"/>
</dbReference>
<evidence type="ECO:0000259" key="2">
    <source>
        <dbReference type="Pfam" id="PF20696"/>
    </source>
</evidence>
<gene>
    <name evidence="3" type="ORF">GCM10018793_24510</name>
</gene>
<dbReference type="InterPro" id="IPR002830">
    <property type="entry name" value="UbiD"/>
</dbReference>
<dbReference type="PANTHER" id="PTHR30108:SF17">
    <property type="entry name" value="FERULIC ACID DECARBOXYLASE 1"/>
    <property type="match status" value="1"/>
</dbReference>
<feature type="domain" description="3-octaprenyl-4-hydroxybenzoate carboxy-lyase-like Rift-related" evidence="1">
    <location>
        <begin position="114"/>
        <end position="315"/>
    </location>
</feature>
<dbReference type="NCBIfam" id="TIGR00148">
    <property type="entry name" value="UbiD family decarboxylase"/>
    <property type="match status" value="1"/>
</dbReference>
<keyword evidence="4" id="KW-1185">Reference proteome</keyword>
<accession>A0A919G332</accession>
<organism evidence="3 4">
    <name type="scientific">Streptomyces sulfonofaciens</name>
    <dbReference type="NCBI Taxonomy" id="68272"/>
    <lineage>
        <taxon>Bacteria</taxon>
        <taxon>Bacillati</taxon>
        <taxon>Actinomycetota</taxon>
        <taxon>Actinomycetes</taxon>
        <taxon>Kitasatosporales</taxon>
        <taxon>Streptomycetaceae</taxon>
        <taxon>Streptomyces</taxon>
    </lineage>
</organism>
<dbReference type="SUPFAM" id="SSF143968">
    <property type="entry name" value="UbiD C-terminal domain-like"/>
    <property type="match status" value="1"/>
</dbReference>
<protein>
    <submittedName>
        <fullName evidence="3">Decarboxylase UbiD</fullName>
    </submittedName>
</protein>